<proteinExistence type="predicted"/>
<evidence type="ECO:0000313" key="2">
    <source>
        <dbReference type="Proteomes" id="UP000677016"/>
    </source>
</evidence>
<sequence length="298" mass="31717">MDASVPAPQGDLAEIFPELGVLRAHARDGDLEAVLELLEVLRARDVVDHTVAVLVLARAEDPDGTLGQALEEHDDDPTVRVLAAARGLTLGDSTARVTAEASLVRRCAEDPGNPTAWYLRLVAARDARLPAGEALRRHDRLQAAASDHVPGRRVLLECLRPRGGGSWEGVLDAATSASEHAPDGSDAHALLAATYLAAWLAQGPDRSIASLRVPGVIDDIERAATRFAAAPCPSRYGWVAAHTDFAVLLGLAGRRASSAGHFRALGAAVDARTWSSVHEHHADLLTIREFALAEGRRR</sequence>
<name>A0A941HYQ7_9MICO</name>
<accession>A0A941HYQ7</accession>
<evidence type="ECO:0000313" key="1">
    <source>
        <dbReference type="EMBL" id="MBR7742102.1"/>
    </source>
</evidence>
<gene>
    <name evidence="1" type="ORF">KC207_02195</name>
</gene>
<keyword evidence="2" id="KW-1185">Reference proteome</keyword>
<organism evidence="1 2">
    <name type="scientific">Phycicoccus avicenniae</name>
    <dbReference type="NCBI Taxonomy" id="2828860"/>
    <lineage>
        <taxon>Bacteria</taxon>
        <taxon>Bacillati</taxon>
        <taxon>Actinomycetota</taxon>
        <taxon>Actinomycetes</taxon>
        <taxon>Micrococcales</taxon>
        <taxon>Intrasporangiaceae</taxon>
        <taxon>Phycicoccus</taxon>
    </lineage>
</organism>
<comment type="caution">
    <text evidence="1">The sequence shown here is derived from an EMBL/GenBank/DDBJ whole genome shotgun (WGS) entry which is preliminary data.</text>
</comment>
<dbReference type="RefSeq" id="WP_211601272.1">
    <property type="nucleotide sequence ID" value="NZ_JAGSNF010000003.1"/>
</dbReference>
<dbReference type="Proteomes" id="UP000677016">
    <property type="component" value="Unassembled WGS sequence"/>
</dbReference>
<dbReference type="AlphaFoldDB" id="A0A941HYQ7"/>
<reference evidence="1" key="1">
    <citation type="submission" date="2021-04" db="EMBL/GenBank/DDBJ databases">
        <title>Phycicoccus avicenniae sp. nov., a novel endophytic actinomycetes isolated from branch of Avicennia mariana.</title>
        <authorList>
            <person name="Tuo L."/>
        </authorList>
    </citation>
    <scope>NUCLEOTIDE SEQUENCE</scope>
    <source>
        <strain evidence="1">BSK3Z-2</strain>
    </source>
</reference>
<dbReference type="EMBL" id="JAGSNF010000003">
    <property type="protein sequence ID" value="MBR7742102.1"/>
    <property type="molecule type" value="Genomic_DNA"/>
</dbReference>
<protein>
    <submittedName>
        <fullName evidence="1">Uncharacterized protein</fullName>
    </submittedName>
</protein>